<accession>A0A6P2D7U0</accession>
<sequence length="222" mass="25222">MIAFWHVYAVNNWYDVAAEQLYALVRAGFPGPVRAHLTGSEVDALELRALAGTFGLPVDVTRHPHNRFEYPTLAALKAHCDGAGGDERVLYFHTKNVTGKGLYYTKWRWAMTAAVVVPWRRRVAALDRYVSIGFCRKDGRMFAGNFWWARGDWVRRLPIPVVSPDRFYYESWLFSAPGMRGLSLVAEDAEPCQGAFYPAHGNPHERYIEHLVRPPGTDREGP</sequence>
<dbReference type="AlphaFoldDB" id="A0A6P2D7U0"/>
<keyword evidence="2" id="KW-1185">Reference proteome</keyword>
<proteinExistence type="predicted"/>
<evidence type="ECO:0000313" key="2">
    <source>
        <dbReference type="Proteomes" id="UP000464178"/>
    </source>
</evidence>
<protein>
    <submittedName>
        <fullName evidence="1">Uncharacterized protein</fullName>
    </submittedName>
</protein>
<dbReference type="Proteomes" id="UP000464178">
    <property type="component" value="Chromosome"/>
</dbReference>
<organism evidence="1 2">
    <name type="scientific">Gemmata massiliana</name>
    <dbReference type="NCBI Taxonomy" id="1210884"/>
    <lineage>
        <taxon>Bacteria</taxon>
        <taxon>Pseudomonadati</taxon>
        <taxon>Planctomycetota</taxon>
        <taxon>Planctomycetia</taxon>
        <taxon>Gemmatales</taxon>
        <taxon>Gemmataceae</taxon>
        <taxon>Gemmata</taxon>
    </lineage>
</organism>
<dbReference type="RefSeq" id="WP_162671012.1">
    <property type="nucleotide sequence ID" value="NZ_LR593886.1"/>
</dbReference>
<dbReference type="KEGG" id="gms:SOIL9_09410"/>
<reference evidence="1 2" key="1">
    <citation type="submission" date="2019-05" db="EMBL/GenBank/DDBJ databases">
        <authorList>
            <consortium name="Science for Life Laboratories"/>
        </authorList>
    </citation>
    <scope>NUCLEOTIDE SEQUENCE [LARGE SCALE GENOMIC DNA]</scope>
    <source>
        <strain evidence="1">Soil9</strain>
    </source>
</reference>
<evidence type="ECO:0000313" key="1">
    <source>
        <dbReference type="EMBL" id="VTR96997.1"/>
    </source>
</evidence>
<name>A0A6P2D7U0_9BACT</name>
<gene>
    <name evidence="1" type="ORF">SOIL9_09410</name>
</gene>
<dbReference type="EMBL" id="LR593886">
    <property type="protein sequence ID" value="VTR96997.1"/>
    <property type="molecule type" value="Genomic_DNA"/>
</dbReference>